<dbReference type="GO" id="GO:0030620">
    <property type="term" value="F:U2 snRNA binding"/>
    <property type="evidence" value="ECO:0007669"/>
    <property type="project" value="TreeGrafter"/>
</dbReference>
<sequence length="197" mass="22754">MAMAEKVRLRLLFDDPNILSKSKTKQGLNRCWFLLEPHLTTISDLTSHLQTLFRLHRTSPAGITLSMDDFVLPSFESTCILKDKDIVCVRRKGSRLTDSKPAMLPLQARENRSKEALDVLAIEGFQEERREYETVSLDDDDDNDQSEDVVYVESKSDGNTTSKKRKASKKLKSPRRRLRCLLLKTYQSFLRSTMRKI</sequence>
<dbReference type="GO" id="GO:0000387">
    <property type="term" value="P:spliceosomal snRNP assembly"/>
    <property type="evidence" value="ECO:0007669"/>
    <property type="project" value="TreeGrafter"/>
</dbReference>
<dbReference type="PANTHER" id="PTHR15197:SF0">
    <property type="entry name" value="COILIN"/>
    <property type="match status" value="1"/>
</dbReference>
<protein>
    <recommendedName>
        <fullName evidence="2">Coilin N-terminal domain-containing protein</fullName>
    </recommendedName>
</protein>
<dbReference type="PANTHER" id="PTHR15197">
    <property type="entry name" value="COILIN P80"/>
    <property type="match status" value="1"/>
</dbReference>
<dbReference type="Proteomes" id="UP001058974">
    <property type="component" value="Chromosome 5"/>
</dbReference>
<dbReference type="EMBL" id="JAMSHJ010000005">
    <property type="protein sequence ID" value="KAI5406133.1"/>
    <property type="molecule type" value="Genomic_DNA"/>
</dbReference>
<evidence type="ECO:0000313" key="3">
    <source>
        <dbReference type="EMBL" id="KAI5406133.1"/>
    </source>
</evidence>
<proteinExistence type="predicted"/>
<dbReference type="GO" id="GO:0030619">
    <property type="term" value="F:U1 snRNA binding"/>
    <property type="evidence" value="ECO:0007669"/>
    <property type="project" value="TreeGrafter"/>
</dbReference>
<evidence type="ECO:0000259" key="2">
    <source>
        <dbReference type="Pfam" id="PF15862"/>
    </source>
</evidence>
<organism evidence="3 4">
    <name type="scientific">Pisum sativum</name>
    <name type="common">Garden pea</name>
    <name type="synonym">Lathyrus oleraceus</name>
    <dbReference type="NCBI Taxonomy" id="3888"/>
    <lineage>
        <taxon>Eukaryota</taxon>
        <taxon>Viridiplantae</taxon>
        <taxon>Streptophyta</taxon>
        <taxon>Embryophyta</taxon>
        <taxon>Tracheophyta</taxon>
        <taxon>Spermatophyta</taxon>
        <taxon>Magnoliopsida</taxon>
        <taxon>eudicotyledons</taxon>
        <taxon>Gunneridae</taxon>
        <taxon>Pentapetalae</taxon>
        <taxon>rosids</taxon>
        <taxon>fabids</taxon>
        <taxon>Fabales</taxon>
        <taxon>Fabaceae</taxon>
        <taxon>Papilionoideae</taxon>
        <taxon>50 kb inversion clade</taxon>
        <taxon>NPAAA clade</taxon>
        <taxon>Hologalegina</taxon>
        <taxon>IRL clade</taxon>
        <taxon>Fabeae</taxon>
        <taxon>Lathyrus</taxon>
    </lineage>
</organism>
<dbReference type="InterPro" id="IPR024822">
    <property type="entry name" value="Coilin"/>
</dbReference>
<gene>
    <name evidence="3" type="ORF">KIW84_052760</name>
</gene>
<dbReference type="Pfam" id="PF15862">
    <property type="entry name" value="Coilin_N"/>
    <property type="match status" value="1"/>
</dbReference>
<name>A0A9D5AFA0_PEA</name>
<comment type="caution">
    <text evidence="3">The sequence shown here is derived from an EMBL/GenBank/DDBJ whole genome shotgun (WGS) entry which is preliminary data.</text>
</comment>
<keyword evidence="4" id="KW-1185">Reference proteome</keyword>
<feature type="compositionally biased region" description="Basic residues" evidence="1">
    <location>
        <begin position="162"/>
        <end position="173"/>
    </location>
</feature>
<dbReference type="GO" id="GO:0015030">
    <property type="term" value="C:Cajal body"/>
    <property type="evidence" value="ECO:0007669"/>
    <property type="project" value="TreeGrafter"/>
</dbReference>
<feature type="domain" description="Coilin N-terminal" evidence="2">
    <location>
        <begin position="7"/>
        <end position="170"/>
    </location>
</feature>
<accession>A0A9D5AFA0</accession>
<evidence type="ECO:0000256" key="1">
    <source>
        <dbReference type="SAM" id="MobiDB-lite"/>
    </source>
</evidence>
<dbReference type="Gramene" id="Psat05G0276000-T3">
    <property type="protein sequence ID" value="KAI5406133.1"/>
    <property type="gene ID" value="KIW84_052760"/>
</dbReference>
<dbReference type="InterPro" id="IPR031722">
    <property type="entry name" value="Coilin_N"/>
</dbReference>
<reference evidence="3 4" key="1">
    <citation type="journal article" date="2022" name="Nat. Genet.">
        <title>Improved pea reference genome and pan-genome highlight genomic features and evolutionary characteristics.</title>
        <authorList>
            <person name="Yang T."/>
            <person name="Liu R."/>
            <person name="Luo Y."/>
            <person name="Hu S."/>
            <person name="Wang D."/>
            <person name="Wang C."/>
            <person name="Pandey M.K."/>
            <person name="Ge S."/>
            <person name="Xu Q."/>
            <person name="Li N."/>
            <person name="Li G."/>
            <person name="Huang Y."/>
            <person name="Saxena R.K."/>
            <person name="Ji Y."/>
            <person name="Li M."/>
            <person name="Yan X."/>
            <person name="He Y."/>
            <person name="Liu Y."/>
            <person name="Wang X."/>
            <person name="Xiang C."/>
            <person name="Varshney R.K."/>
            <person name="Ding H."/>
            <person name="Gao S."/>
            <person name="Zong X."/>
        </authorList>
    </citation>
    <scope>NUCLEOTIDE SEQUENCE [LARGE SCALE GENOMIC DNA]</scope>
    <source>
        <strain evidence="3 4">cv. Zhongwan 6</strain>
    </source>
</reference>
<feature type="region of interest" description="Disordered" evidence="1">
    <location>
        <begin position="152"/>
        <end position="173"/>
    </location>
</feature>
<dbReference type="AlphaFoldDB" id="A0A9D5AFA0"/>
<evidence type="ECO:0000313" key="4">
    <source>
        <dbReference type="Proteomes" id="UP001058974"/>
    </source>
</evidence>